<evidence type="ECO:0000313" key="2">
    <source>
        <dbReference type="Proteomes" id="UP000434580"/>
    </source>
</evidence>
<protein>
    <recommendedName>
        <fullName evidence="3">Phage late control D family protein</fullName>
    </recommendedName>
</protein>
<proteinExistence type="predicted"/>
<organism evidence="1 2">
    <name type="scientific">BD1-7 clade bacterium</name>
    <dbReference type="NCBI Taxonomy" id="2029982"/>
    <lineage>
        <taxon>Bacteria</taxon>
        <taxon>Pseudomonadati</taxon>
        <taxon>Pseudomonadota</taxon>
        <taxon>Gammaproteobacteria</taxon>
        <taxon>Cellvibrionales</taxon>
        <taxon>Spongiibacteraceae</taxon>
        <taxon>BD1-7 clade</taxon>
    </lineage>
</organism>
<gene>
    <name evidence="1" type="ORF">DPBNPPHM_01534</name>
</gene>
<name>A0A5S9Q3J3_9GAMM</name>
<reference evidence="1 2" key="1">
    <citation type="submission" date="2019-11" db="EMBL/GenBank/DDBJ databases">
        <authorList>
            <person name="Holert J."/>
        </authorList>
    </citation>
    <scope>NUCLEOTIDE SEQUENCE [LARGE SCALE GENOMIC DNA]</scope>
    <source>
        <strain evidence="1">BC5_2</strain>
    </source>
</reference>
<sequence length="328" mass="36193">MKPLFTLTADNNDITAKISDRLLSLAVIDERGTDSDTLTVRLDDRNNVLALIPTGAVLKVELGYQEQSGKITMYPMGRFTVDEVELEGPPDTLIIRARAADLRKSLKQQKTRTWKNTTMADVIGTIAAEHDLTGRISEPLANIEIPHLAQTDESDLHLITRLAKEYDAIAKPTNGYLLFVVRGEAKSVNGTALPEEYIHRSQCSRWRVVLADRSKYEAVIAHWHDTETGQRVPERVGTGEPVFTLRGTKPTQQAARDCAAAKLNALKRGAAIGDLEIEGGLLSVMAESPIITHGFRTGIDDIWIADRVEHRLEGRGLTSSIDIEAPKK</sequence>
<evidence type="ECO:0000313" key="1">
    <source>
        <dbReference type="EMBL" id="CAA0111880.1"/>
    </source>
</evidence>
<dbReference type="Proteomes" id="UP000434580">
    <property type="component" value="Unassembled WGS sequence"/>
</dbReference>
<dbReference type="OrthoDB" id="4070623at2"/>
<dbReference type="Pfam" id="PF05954">
    <property type="entry name" value="Phage_GPD"/>
    <property type="match status" value="1"/>
</dbReference>
<accession>A0A5S9Q3J3</accession>
<dbReference type="SUPFAM" id="SSF69279">
    <property type="entry name" value="Phage tail proteins"/>
    <property type="match status" value="1"/>
</dbReference>
<dbReference type="AlphaFoldDB" id="A0A5S9Q3J3"/>
<dbReference type="EMBL" id="CACSII010000016">
    <property type="protein sequence ID" value="CAA0111880.1"/>
    <property type="molecule type" value="Genomic_DNA"/>
</dbReference>
<evidence type="ECO:0008006" key="3">
    <source>
        <dbReference type="Google" id="ProtNLM"/>
    </source>
</evidence>